<evidence type="ECO:0000313" key="3">
    <source>
        <dbReference type="Proteomes" id="UP000277212"/>
    </source>
</evidence>
<feature type="signal peptide" evidence="1">
    <location>
        <begin position="1"/>
        <end position="19"/>
    </location>
</feature>
<keyword evidence="1" id="KW-0732">Signal</keyword>
<keyword evidence="3" id="KW-1185">Reference proteome</keyword>
<sequence length="131" mass="14888">MQFSVIIATIAALSMGVSASPYKPVQEPDDTIYMKGAIFSDHKCTKNTKLADWKLQKIEANRCEKYEEHEKIGDEFWTVRSVTIDELKPGCVLRTYSDAGCHFDGRKIEPKTCVGGDKYYRTYYLSCNDLA</sequence>
<dbReference type="AlphaFoldDB" id="A0A3M2SHZ9"/>
<protein>
    <submittedName>
        <fullName evidence="2">Uncharacterized protein</fullName>
    </submittedName>
</protein>
<evidence type="ECO:0000256" key="1">
    <source>
        <dbReference type="SAM" id="SignalP"/>
    </source>
</evidence>
<proteinExistence type="predicted"/>
<name>A0A3M2SHZ9_9HYPO</name>
<dbReference type="Proteomes" id="UP000277212">
    <property type="component" value="Unassembled WGS sequence"/>
</dbReference>
<organism evidence="2 3">
    <name type="scientific">Fusarium kuroshium</name>
    <dbReference type="NCBI Taxonomy" id="2010991"/>
    <lineage>
        <taxon>Eukaryota</taxon>
        <taxon>Fungi</taxon>
        <taxon>Dikarya</taxon>
        <taxon>Ascomycota</taxon>
        <taxon>Pezizomycotina</taxon>
        <taxon>Sordariomycetes</taxon>
        <taxon>Hypocreomycetidae</taxon>
        <taxon>Hypocreales</taxon>
        <taxon>Nectriaceae</taxon>
        <taxon>Fusarium</taxon>
        <taxon>Fusarium solani species complex</taxon>
    </lineage>
</organism>
<gene>
    <name evidence="2" type="ORF">CDV36_003117</name>
</gene>
<reference evidence="2 3" key="1">
    <citation type="submission" date="2017-06" db="EMBL/GenBank/DDBJ databases">
        <title>Comparative genomic analysis of Ambrosia Fusariam Clade fungi.</title>
        <authorList>
            <person name="Stajich J.E."/>
            <person name="Carrillo J."/>
            <person name="Kijimoto T."/>
            <person name="Eskalen A."/>
            <person name="O'Donnell K."/>
            <person name="Kasson M."/>
        </authorList>
    </citation>
    <scope>NUCLEOTIDE SEQUENCE [LARGE SCALE GENOMIC DNA]</scope>
    <source>
        <strain evidence="2">UCR3666</strain>
    </source>
</reference>
<comment type="caution">
    <text evidence="2">The sequence shown here is derived from an EMBL/GenBank/DDBJ whole genome shotgun (WGS) entry which is preliminary data.</text>
</comment>
<evidence type="ECO:0000313" key="2">
    <source>
        <dbReference type="EMBL" id="RMJ17183.1"/>
    </source>
</evidence>
<dbReference type="OrthoDB" id="4691160at2759"/>
<dbReference type="EMBL" id="NKUJ01000036">
    <property type="protein sequence ID" value="RMJ17183.1"/>
    <property type="molecule type" value="Genomic_DNA"/>
</dbReference>
<accession>A0A3M2SHZ9</accession>
<feature type="chain" id="PRO_5018328909" evidence="1">
    <location>
        <begin position="20"/>
        <end position="131"/>
    </location>
</feature>